<gene>
    <name evidence="3" type="ORF">AXF15_03550</name>
</gene>
<keyword evidence="1" id="KW-0812">Transmembrane</keyword>
<dbReference type="InterPro" id="IPR004014">
    <property type="entry name" value="ATPase_P-typ_cation-transptr_N"/>
</dbReference>
<keyword evidence="1" id="KW-1133">Transmembrane helix</keyword>
<dbReference type="Pfam" id="PF00690">
    <property type="entry name" value="Cation_ATPase_N"/>
    <property type="match status" value="1"/>
</dbReference>
<evidence type="ECO:0000256" key="1">
    <source>
        <dbReference type="SAM" id="Phobius"/>
    </source>
</evidence>
<organism evidence="3 4">
    <name type="scientific">Desulfomicrobium orale DSM 12838</name>
    <dbReference type="NCBI Taxonomy" id="888061"/>
    <lineage>
        <taxon>Bacteria</taxon>
        <taxon>Pseudomonadati</taxon>
        <taxon>Thermodesulfobacteriota</taxon>
        <taxon>Desulfovibrionia</taxon>
        <taxon>Desulfovibrionales</taxon>
        <taxon>Desulfomicrobiaceae</taxon>
        <taxon>Desulfomicrobium</taxon>
    </lineage>
</organism>
<dbReference type="SMART" id="SM00831">
    <property type="entry name" value="Cation_ATPase_N"/>
    <property type="match status" value="1"/>
</dbReference>
<evidence type="ECO:0000313" key="4">
    <source>
        <dbReference type="Proteomes" id="UP000063964"/>
    </source>
</evidence>
<dbReference type="STRING" id="888061.AXF15_03550"/>
<evidence type="ECO:0000259" key="2">
    <source>
        <dbReference type="SMART" id="SM00831"/>
    </source>
</evidence>
<dbReference type="AlphaFoldDB" id="A0A0X8JP34"/>
<keyword evidence="4" id="KW-1185">Reference proteome</keyword>
<feature type="domain" description="Cation-transporting P-type ATPase N-terminal" evidence="2">
    <location>
        <begin position="88"/>
        <end position="161"/>
    </location>
</feature>
<name>A0A0X8JP34_9BACT</name>
<reference evidence="4" key="1">
    <citation type="submission" date="2016-02" db="EMBL/GenBank/DDBJ databases">
        <authorList>
            <person name="Holder M.E."/>
            <person name="Ajami N.J."/>
            <person name="Petrosino J.F."/>
        </authorList>
    </citation>
    <scope>NUCLEOTIDE SEQUENCE [LARGE SCALE GENOMIC DNA]</scope>
    <source>
        <strain evidence="4">DSM 12838</strain>
    </source>
</reference>
<dbReference type="OrthoDB" id="9763278at2"/>
<evidence type="ECO:0000313" key="3">
    <source>
        <dbReference type="EMBL" id="AMD92273.1"/>
    </source>
</evidence>
<dbReference type="SUPFAM" id="SSF81665">
    <property type="entry name" value="Calcium ATPase, transmembrane domain M"/>
    <property type="match status" value="1"/>
</dbReference>
<dbReference type="InterPro" id="IPR023298">
    <property type="entry name" value="ATPase_P-typ_TM_dom_sf"/>
</dbReference>
<dbReference type="KEGG" id="doa:AXF15_03550"/>
<sequence length="183" mass="20665">MASITGLGFQRSGTARKLGRLWRGTSASCKENHTILLRRRRGGMARSGRVFSPFLEFPASLIYESLSSDISSATREGTQRMDFFTGRLWHHLSSTETLETFETDPDKGLDRFQVQRRAAEFGPNALTTRKGKTRLERLLLQFHILRILLVGGTLLLAGAEIMAMAVLAFLVVEFEKSMRMRKL</sequence>
<dbReference type="Proteomes" id="UP000063964">
    <property type="component" value="Chromosome"/>
</dbReference>
<accession>A0A0X8JP34</accession>
<protein>
    <recommendedName>
        <fullName evidence="2">Cation-transporting P-type ATPase N-terminal domain-containing protein</fullName>
    </recommendedName>
</protein>
<dbReference type="EMBL" id="CP014230">
    <property type="protein sequence ID" value="AMD92273.1"/>
    <property type="molecule type" value="Genomic_DNA"/>
</dbReference>
<feature type="transmembrane region" description="Helical" evidence="1">
    <location>
        <begin position="147"/>
        <end position="172"/>
    </location>
</feature>
<keyword evidence="1" id="KW-0472">Membrane</keyword>
<proteinExistence type="predicted"/>